<name>A0ABS8UHR6_DATST</name>
<dbReference type="Proteomes" id="UP000823775">
    <property type="component" value="Unassembled WGS sequence"/>
</dbReference>
<organism evidence="2 3">
    <name type="scientific">Datura stramonium</name>
    <name type="common">Jimsonweed</name>
    <name type="synonym">Common thornapple</name>
    <dbReference type="NCBI Taxonomy" id="4076"/>
    <lineage>
        <taxon>Eukaryota</taxon>
        <taxon>Viridiplantae</taxon>
        <taxon>Streptophyta</taxon>
        <taxon>Embryophyta</taxon>
        <taxon>Tracheophyta</taxon>
        <taxon>Spermatophyta</taxon>
        <taxon>Magnoliopsida</taxon>
        <taxon>eudicotyledons</taxon>
        <taxon>Gunneridae</taxon>
        <taxon>Pentapetalae</taxon>
        <taxon>asterids</taxon>
        <taxon>lamiids</taxon>
        <taxon>Solanales</taxon>
        <taxon>Solanaceae</taxon>
        <taxon>Solanoideae</taxon>
        <taxon>Datureae</taxon>
        <taxon>Datura</taxon>
    </lineage>
</organism>
<evidence type="ECO:0000256" key="1">
    <source>
        <dbReference type="SAM" id="MobiDB-lite"/>
    </source>
</evidence>
<sequence>PAYDELREDLEKENKKRRKDDFGTSFSSACGMGEEDDEASDPDNEAIRSPPSRSYNVPVGAFKLQWPYLCPMEGIGFFLAVVRYSSHFSAAVDPLSRVCCDKIHLAAAKLVEKNTNRDIRPSG</sequence>
<gene>
    <name evidence="2" type="ORF">HAX54_015801</name>
</gene>
<keyword evidence="3" id="KW-1185">Reference proteome</keyword>
<feature type="compositionally biased region" description="Acidic residues" evidence="1">
    <location>
        <begin position="33"/>
        <end position="44"/>
    </location>
</feature>
<reference evidence="2 3" key="1">
    <citation type="journal article" date="2021" name="BMC Genomics">
        <title>Datura genome reveals duplications of psychoactive alkaloid biosynthetic genes and high mutation rate following tissue culture.</title>
        <authorList>
            <person name="Rajewski A."/>
            <person name="Carter-House D."/>
            <person name="Stajich J."/>
            <person name="Litt A."/>
        </authorList>
    </citation>
    <scope>NUCLEOTIDE SEQUENCE [LARGE SCALE GENOMIC DNA]</scope>
    <source>
        <strain evidence="2">AR-01</strain>
    </source>
</reference>
<proteinExistence type="predicted"/>
<evidence type="ECO:0000313" key="3">
    <source>
        <dbReference type="Proteomes" id="UP000823775"/>
    </source>
</evidence>
<feature type="non-terminal residue" evidence="2">
    <location>
        <position position="1"/>
    </location>
</feature>
<accession>A0ABS8UHR6</accession>
<feature type="region of interest" description="Disordered" evidence="1">
    <location>
        <begin position="1"/>
        <end position="53"/>
    </location>
</feature>
<feature type="compositionally biased region" description="Basic and acidic residues" evidence="1">
    <location>
        <begin position="9"/>
        <end position="22"/>
    </location>
</feature>
<comment type="caution">
    <text evidence="2">The sequence shown here is derived from an EMBL/GenBank/DDBJ whole genome shotgun (WGS) entry which is preliminary data.</text>
</comment>
<protein>
    <submittedName>
        <fullName evidence="2">Uncharacterized protein</fullName>
    </submittedName>
</protein>
<dbReference type="EMBL" id="JACEIK010002010">
    <property type="protein sequence ID" value="MCD9558427.1"/>
    <property type="molecule type" value="Genomic_DNA"/>
</dbReference>
<evidence type="ECO:0000313" key="2">
    <source>
        <dbReference type="EMBL" id="MCD9558427.1"/>
    </source>
</evidence>